<dbReference type="EMBL" id="CAJNJA010019670">
    <property type="protein sequence ID" value="CAE7448825.1"/>
    <property type="molecule type" value="Genomic_DNA"/>
</dbReference>
<feature type="compositionally biased region" description="Acidic residues" evidence="1">
    <location>
        <begin position="327"/>
        <end position="340"/>
    </location>
</feature>
<feature type="compositionally biased region" description="Basic and acidic residues" evidence="1">
    <location>
        <begin position="375"/>
        <end position="388"/>
    </location>
</feature>
<keyword evidence="3" id="KW-1185">Reference proteome</keyword>
<dbReference type="AlphaFoldDB" id="A0A812RQM1"/>
<feature type="compositionally biased region" description="Basic and acidic residues" evidence="1">
    <location>
        <begin position="191"/>
        <end position="206"/>
    </location>
</feature>
<feature type="compositionally biased region" description="Basic and acidic residues" evidence="1">
    <location>
        <begin position="117"/>
        <end position="133"/>
    </location>
</feature>
<organism evidence="2 3">
    <name type="scientific">Symbiodinium necroappetens</name>
    <dbReference type="NCBI Taxonomy" id="1628268"/>
    <lineage>
        <taxon>Eukaryota</taxon>
        <taxon>Sar</taxon>
        <taxon>Alveolata</taxon>
        <taxon>Dinophyceae</taxon>
        <taxon>Suessiales</taxon>
        <taxon>Symbiodiniaceae</taxon>
        <taxon>Symbiodinium</taxon>
    </lineage>
</organism>
<dbReference type="OrthoDB" id="10560796at2759"/>
<feature type="non-terminal residue" evidence="2">
    <location>
        <position position="608"/>
    </location>
</feature>
<protein>
    <submittedName>
        <fullName evidence="2">Uncharacterized protein</fullName>
    </submittedName>
</protein>
<feature type="region of interest" description="Disordered" evidence="1">
    <location>
        <begin position="327"/>
        <end position="388"/>
    </location>
</feature>
<reference evidence="2" key="1">
    <citation type="submission" date="2021-02" db="EMBL/GenBank/DDBJ databases">
        <authorList>
            <person name="Dougan E. K."/>
            <person name="Rhodes N."/>
            <person name="Thang M."/>
            <person name="Chan C."/>
        </authorList>
    </citation>
    <scope>NUCLEOTIDE SEQUENCE</scope>
</reference>
<evidence type="ECO:0000313" key="3">
    <source>
        <dbReference type="Proteomes" id="UP000601435"/>
    </source>
</evidence>
<name>A0A812RQM1_9DINO</name>
<sequence length="608" mass="68307">MAGSRGEKVAYLADKLYNSLVEGDQNRIALTGMLSPTNSLRHRSTRACFSWVQNEFLGERMFTHAMIRDAIAKMALDKTLFLVVPQTPGVSEKAWIEDQAKAVHALLKKARKSTVQHPEDDAVDREGFNKRGSNESVVSAGGIRPAKRLREKTKIRVCKPDEKEEQWTDEQWAAWQAGEMWTDAEWAAWEEEKNEVSTTPKDLKPEDADDWGAWSADGKKAPDGEGSDDNWGSWSAASKKETPDPGAGAYESQQETTDAGSGAYEAKKETTDAGSGADEHSKAADDQEDRWWLEKDSATWGPTGQEKKTILVEIAEDDEDWDVDEAELVEDSPEDDEWPEEAWPGKDASGEADEWPEVITKHGAADHDDGDWEAEERPPKEELQKKRVTTTDKRFGFVTKEGMQALFGNQSQNEISRDDYEWKELWLNLDYDEWTAGLDGPWNATHDPDEGEMNEETWNGDWKAPVAWEPQAELRQPKPVLAIDPRLDPSMSAKDKEQRWKASNERVEVLKHFSLKEQKKPFGAVDPEKELDFLEIFAGCHMLTSAALHYGLNAHGLDVAYSSKLDILTAFGFLATLHNEPGVYEENEMVFEDAGHSSDDDSGLEDVI</sequence>
<evidence type="ECO:0000256" key="1">
    <source>
        <dbReference type="SAM" id="MobiDB-lite"/>
    </source>
</evidence>
<gene>
    <name evidence="2" type="ORF">SNEC2469_LOCUS12413</name>
</gene>
<comment type="caution">
    <text evidence="2">The sequence shown here is derived from an EMBL/GenBank/DDBJ whole genome shotgun (WGS) entry which is preliminary data.</text>
</comment>
<evidence type="ECO:0000313" key="2">
    <source>
        <dbReference type="EMBL" id="CAE7448825.1"/>
    </source>
</evidence>
<feature type="region of interest" description="Disordered" evidence="1">
    <location>
        <begin position="113"/>
        <end position="144"/>
    </location>
</feature>
<proteinExistence type="predicted"/>
<dbReference type="Proteomes" id="UP000601435">
    <property type="component" value="Unassembled WGS sequence"/>
</dbReference>
<feature type="region of interest" description="Disordered" evidence="1">
    <location>
        <begin position="191"/>
        <end position="307"/>
    </location>
</feature>
<accession>A0A812RQM1</accession>
<feature type="compositionally biased region" description="Basic and acidic residues" evidence="1">
    <location>
        <begin position="265"/>
        <end position="297"/>
    </location>
</feature>